<dbReference type="InterPro" id="IPR003439">
    <property type="entry name" value="ABC_transporter-like_ATP-bd"/>
</dbReference>
<evidence type="ECO:0000259" key="8">
    <source>
        <dbReference type="PROSITE" id="PS50893"/>
    </source>
</evidence>
<dbReference type="AlphaFoldDB" id="A0A5S4YEC1"/>
<keyword evidence="3" id="KW-0547">Nucleotide-binding</keyword>
<dbReference type="RefSeq" id="WP_148743401.1">
    <property type="nucleotide sequence ID" value="NZ_VSTH01000124.1"/>
</dbReference>
<keyword evidence="10" id="KW-1185">Reference proteome</keyword>
<dbReference type="InterPro" id="IPR017871">
    <property type="entry name" value="ABC_transporter-like_CS"/>
</dbReference>
<dbReference type="SUPFAM" id="SSF52540">
    <property type="entry name" value="P-loop containing nucleoside triphosphate hydrolases"/>
    <property type="match status" value="1"/>
</dbReference>
<dbReference type="GO" id="GO:0005886">
    <property type="term" value="C:plasma membrane"/>
    <property type="evidence" value="ECO:0007669"/>
    <property type="project" value="TreeGrafter"/>
</dbReference>
<keyword evidence="2" id="KW-0997">Cell inner membrane</keyword>
<dbReference type="InterPro" id="IPR027417">
    <property type="entry name" value="P-loop_NTPase"/>
</dbReference>
<dbReference type="PANTHER" id="PTHR24220:SF86">
    <property type="entry name" value="ABC TRANSPORTER ABCH.1"/>
    <property type="match status" value="1"/>
</dbReference>
<dbReference type="PROSITE" id="PS00211">
    <property type="entry name" value="ABC_TRANSPORTER_1"/>
    <property type="match status" value="1"/>
</dbReference>
<evidence type="ECO:0000256" key="3">
    <source>
        <dbReference type="ARBA" id="ARBA00022741"/>
    </source>
</evidence>
<evidence type="ECO:0000256" key="6">
    <source>
        <dbReference type="ARBA" id="ARBA00024722"/>
    </source>
</evidence>
<organism evidence="9 10">
    <name type="scientific">Bradyrhizobium hipponense</name>
    <dbReference type="NCBI Taxonomy" id="2605638"/>
    <lineage>
        <taxon>Bacteria</taxon>
        <taxon>Pseudomonadati</taxon>
        <taxon>Pseudomonadota</taxon>
        <taxon>Alphaproteobacteria</taxon>
        <taxon>Hyphomicrobiales</taxon>
        <taxon>Nitrobacteraceae</taxon>
        <taxon>Bradyrhizobium</taxon>
    </lineage>
</organism>
<comment type="similarity">
    <text evidence="7">Belongs to the ABC transporter superfamily. Macrolide exporter (TC 3.A.1.122) family.</text>
</comment>
<evidence type="ECO:0000256" key="4">
    <source>
        <dbReference type="ARBA" id="ARBA00022840"/>
    </source>
</evidence>
<dbReference type="CDD" id="cd03255">
    <property type="entry name" value="ABC_MJ0796_LolCDE_FtsE"/>
    <property type="match status" value="1"/>
</dbReference>
<evidence type="ECO:0000256" key="7">
    <source>
        <dbReference type="ARBA" id="ARBA00038388"/>
    </source>
</evidence>
<evidence type="ECO:0000256" key="2">
    <source>
        <dbReference type="ARBA" id="ARBA00022519"/>
    </source>
</evidence>
<protein>
    <submittedName>
        <fullName evidence="9">ABC transporter ATP-binding protein</fullName>
    </submittedName>
</protein>
<keyword evidence="2" id="KW-0472">Membrane</keyword>
<dbReference type="GO" id="GO:0005524">
    <property type="term" value="F:ATP binding"/>
    <property type="evidence" value="ECO:0007669"/>
    <property type="project" value="UniProtKB-KW"/>
</dbReference>
<gene>
    <name evidence="9" type="ORF">FXV83_31090</name>
</gene>
<dbReference type="Pfam" id="PF00005">
    <property type="entry name" value="ABC_tran"/>
    <property type="match status" value="1"/>
</dbReference>
<dbReference type="GO" id="GO:0098796">
    <property type="term" value="C:membrane protein complex"/>
    <property type="evidence" value="ECO:0007669"/>
    <property type="project" value="UniProtKB-ARBA"/>
</dbReference>
<keyword evidence="2" id="KW-1003">Cell membrane</keyword>
<evidence type="ECO:0000313" key="9">
    <source>
        <dbReference type="EMBL" id="TYO62751.1"/>
    </source>
</evidence>
<keyword evidence="5" id="KW-1278">Translocase</keyword>
<dbReference type="GO" id="GO:0022857">
    <property type="term" value="F:transmembrane transporter activity"/>
    <property type="evidence" value="ECO:0007669"/>
    <property type="project" value="TreeGrafter"/>
</dbReference>
<sequence>MTSLVALEHIHKQHRFGSQSVHALSDVTMQIDRGEFVAVVGPSGSGKSTLLSIIGCLDRPSSGSYFLHGQDVLVQSRRRWSELRNRRFGFVFQNFNLLPRLTALENVGLPLFYRRDRLRNPIARARAALDRVGLGSRMQHMPSQLSGGEQQRVAVARAIVNEPDLLLADEPTGALDTSTRDTILSILAELRRGGLTVMLVTHDAEVAGRAQRTIGLRDGAVVDDSKTSCTSSTSTVSEF</sequence>
<reference evidence="9 10" key="1">
    <citation type="submission" date="2019-08" db="EMBL/GenBank/DDBJ databases">
        <title>Bradyrhizobium hipponensis sp. nov., a rhizobium isolated from a Lupinus angustifolius root nodule in Tunisia.</title>
        <authorList>
            <person name="Off K."/>
            <person name="Rejili M."/>
            <person name="Mars M."/>
            <person name="Brachmann A."/>
            <person name="Marin M."/>
        </authorList>
    </citation>
    <scope>NUCLEOTIDE SEQUENCE [LARGE SCALE GENOMIC DNA]</scope>
    <source>
        <strain evidence="10">aSej3</strain>
    </source>
</reference>
<keyword evidence="4 9" id="KW-0067">ATP-binding</keyword>
<evidence type="ECO:0000313" key="10">
    <source>
        <dbReference type="Proteomes" id="UP000324797"/>
    </source>
</evidence>
<evidence type="ECO:0000256" key="1">
    <source>
        <dbReference type="ARBA" id="ARBA00022448"/>
    </source>
</evidence>
<dbReference type="PANTHER" id="PTHR24220">
    <property type="entry name" value="IMPORT ATP-BINDING PROTEIN"/>
    <property type="match status" value="1"/>
</dbReference>
<dbReference type="EMBL" id="VSTH01000124">
    <property type="protein sequence ID" value="TYO62751.1"/>
    <property type="molecule type" value="Genomic_DNA"/>
</dbReference>
<evidence type="ECO:0000256" key="5">
    <source>
        <dbReference type="ARBA" id="ARBA00022967"/>
    </source>
</evidence>
<dbReference type="PROSITE" id="PS50893">
    <property type="entry name" value="ABC_TRANSPORTER_2"/>
    <property type="match status" value="1"/>
</dbReference>
<accession>A0A5S4YEC1</accession>
<dbReference type="InterPro" id="IPR003593">
    <property type="entry name" value="AAA+_ATPase"/>
</dbReference>
<comment type="function">
    <text evidence="6">Involved in beta-(1--&gt;2)glucan export. Transmembrane domains (TMD) form a pore in the inner membrane and the ATP-binding domain (NBD) is responsible for energy generation.</text>
</comment>
<dbReference type="Gene3D" id="3.40.50.300">
    <property type="entry name" value="P-loop containing nucleotide triphosphate hydrolases"/>
    <property type="match status" value="1"/>
</dbReference>
<keyword evidence="1" id="KW-0813">Transport</keyword>
<dbReference type="SMART" id="SM00382">
    <property type="entry name" value="AAA"/>
    <property type="match status" value="1"/>
</dbReference>
<feature type="domain" description="ABC transporter" evidence="8">
    <location>
        <begin position="5"/>
        <end position="239"/>
    </location>
</feature>
<dbReference type="FunFam" id="3.40.50.300:FF:000032">
    <property type="entry name" value="Export ABC transporter ATP-binding protein"/>
    <property type="match status" value="1"/>
</dbReference>
<proteinExistence type="inferred from homology"/>
<comment type="caution">
    <text evidence="9">The sequence shown here is derived from an EMBL/GenBank/DDBJ whole genome shotgun (WGS) entry which is preliminary data.</text>
</comment>
<name>A0A5S4YEC1_9BRAD</name>
<dbReference type="InterPro" id="IPR015854">
    <property type="entry name" value="ABC_transpr_LolD-like"/>
</dbReference>
<dbReference type="InterPro" id="IPR017911">
    <property type="entry name" value="MacB-like_ATP-bd"/>
</dbReference>
<dbReference type="Proteomes" id="UP000324797">
    <property type="component" value="Unassembled WGS sequence"/>
</dbReference>
<dbReference type="GO" id="GO:0016887">
    <property type="term" value="F:ATP hydrolysis activity"/>
    <property type="evidence" value="ECO:0007669"/>
    <property type="project" value="InterPro"/>
</dbReference>